<name>A0A427AJX9_ENSVE</name>
<dbReference type="AlphaFoldDB" id="A0A427AJX9"/>
<dbReference type="Proteomes" id="UP000287651">
    <property type="component" value="Unassembled WGS sequence"/>
</dbReference>
<comment type="caution">
    <text evidence="1">The sequence shown here is derived from an EMBL/GenBank/DDBJ whole genome shotgun (WGS) entry which is preliminary data.</text>
</comment>
<evidence type="ECO:0000313" key="2">
    <source>
        <dbReference type="Proteomes" id="UP000287651"/>
    </source>
</evidence>
<organism evidence="1 2">
    <name type="scientific">Ensete ventricosum</name>
    <name type="common">Abyssinian banana</name>
    <name type="synonym">Musa ensete</name>
    <dbReference type="NCBI Taxonomy" id="4639"/>
    <lineage>
        <taxon>Eukaryota</taxon>
        <taxon>Viridiplantae</taxon>
        <taxon>Streptophyta</taxon>
        <taxon>Embryophyta</taxon>
        <taxon>Tracheophyta</taxon>
        <taxon>Spermatophyta</taxon>
        <taxon>Magnoliopsida</taxon>
        <taxon>Liliopsida</taxon>
        <taxon>Zingiberales</taxon>
        <taxon>Musaceae</taxon>
        <taxon>Ensete</taxon>
    </lineage>
</organism>
<dbReference type="EMBL" id="AMZH03002159">
    <property type="protein sequence ID" value="RRT76573.1"/>
    <property type="molecule type" value="Genomic_DNA"/>
</dbReference>
<protein>
    <submittedName>
        <fullName evidence="1">Uncharacterized protein</fullName>
    </submittedName>
</protein>
<accession>A0A427AJX9</accession>
<sequence length="112" mass="12408">MATIEEKAVMVGRGSDATVHGWQQERRRVVATVDTYDDWKITVESRGRKRAAMTSGWSNGRGGAMTTSKVCYRQMMGSDVVGSRGGFRRGRLRHDWAVILAMRASKNDSAGQ</sequence>
<evidence type="ECO:0000313" key="1">
    <source>
        <dbReference type="EMBL" id="RRT76573.1"/>
    </source>
</evidence>
<reference evidence="1 2" key="1">
    <citation type="journal article" date="2014" name="Agronomy (Basel)">
        <title>A Draft Genome Sequence for Ensete ventricosum, the Drought-Tolerant Tree Against Hunger.</title>
        <authorList>
            <person name="Harrison J."/>
            <person name="Moore K.A."/>
            <person name="Paszkiewicz K."/>
            <person name="Jones T."/>
            <person name="Grant M."/>
            <person name="Ambacheew D."/>
            <person name="Muzemil S."/>
            <person name="Studholme D.J."/>
        </authorList>
    </citation>
    <scope>NUCLEOTIDE SEQUENCE [LARGE SCALE GENOMIC DNA]</scope>
</reference>
<proteinExistence type="predicted"/>
<gene>
    <name evidence="1" type="ORF">B296_00010936</name>
</gene>